<feature type="transmembrane region" description="Helical" evidence="1">
    <location>
        <begin position="27"/>
        <end position="44"/>
    </location>
</feature>
<proteinExistence type="predicted"/>
<dbReference type="HOGENOM" id="CLU_042638_1_1_9"/>
<feature type="transmembrane region" description="Helical" evidence="1">
    <location>
        <begin position="254"/>
        <end position="272"/>
    </location>
</feature>
<dbReference type="GO" id="GO:0005886">
    <property type="term" value="C:plasma membrane"/>
    <property type="evidence" value="ECO:0007669"/>
    <property type="project" value="TreeGrafter"/>
</dbReference>
<evidence type="ECO:0008006" key="4">
    <source>
        <dbReference type="Google" id="ProtNLM"/>
    </source>
</evidence>
<feature type="transmembrane region" description="Helical" evidence="1">
    <location>
        <begin position="56"/>
        <end position="76"/>
    </location>
</feature>
<gene>
    <name evidence="2" type="ORF">HMPREF9628_01018</name>
</gene>
<dbReference type="EMBL" id="AFZG01000012">
    <property type="protein sequence ID" value="EHL20021.1"/>
    <property type="molecule type" value="Genomic_DNA"/>
</dbReference>
<evidence type="ECO:0000313" key="2">
    <source>
        <dbReference type="EMBL" id="EHL20021.1"/>
    </source>
</evidence>
<dbReference type="PANTHER" id="PTHR30354:SF7">
    <property type="entry name" value="BLL7963 PROTEIN"/>
    <property type="match status" value="1"/>
</dbReference>
<dbReference type="Proteomes" id="UP000003379">
    <property type="component" value="Unassembled WGS sequence"/>
</dbReference>
<dbReference type="PATRIC" id="fig|796940.3.peg.295"/>
<dbReference type="STRING" id="796937.HMPREF9630_00473"/>
<dbReference type="InterPro" id="IPR003474">
    <property type="entry name" value="Glcn_transporter"/>
</dbReference>
<feature type="transmembrane region" description="Helical" evidence="1">
    <location>
        <begin position="332"/>
        <end position="358"/>
    </location>
</feature>
<reference evidence="2 3" key="1">
    <citation type="submission" date="2011-08" db="EMBL/GenBank/DDBJ databases">
        <title>The Genome Sequence of Eubacteriaceae bacterium CM5.</title>
        <authorList>
            <consortium name="The Broad Institute Genome Sequencing Platform"/>
            <person name="Earl A."/>
            <person name="Ward D."/>
            <person name="Feldgarden M."/>
            <person name="Gevers D."/>
            <person name="Sizova M."/>
            <person name="Hazen A."/>
            <person name="Epstein S."/>
            <person name="Young S.K."/>
            <person name="Zeng Q."/>
            <person name="Gargeya S."/>
            <person name="Fitzgerald M."/>
            <person name="Haas B."/>
            <person name="Abouelleil A."/>
            <person name="Alvarado L."/>
            <person name="Arachchi H.M."/>
            <person name="Berlin A."/>
            <person name="Brown A."/>
            <person name="Chapman S.B."/>
            <person name="Chen Z."/>
            <person name="Dunbar C."/>
            <person name="Freedman E."/>
            <person name="Gearin G."/>
            <person name="Gellesch M."/>
            <person name="Goldberg J."/>
            <person name="Griggs A."/>
            <person name="Gujja S."/>
            <person name="Heiman D."/>
            <person name="Howarth C."/>
            <person name="Larson L."/>
            <person name="Lui A."/>
            <person name="MacDonald P.J.P."/>
            <person name="Montmayeur A."/>
            <person name="Murphy C."/>
            <person name="Neiman D."/>
            <person name="Pearson M."/>
            <person name="Priest M."/>
            <person name="Roberts A."/>
            <person name="Saif S."/>
            <person name="Shea T."/>
            <person name="Shenoy N."/>
            <person name="Sisk P."/>
            <person name="Stolte C."/>
            <person name="Sykes S."/>
            <person name="Wortman J."/>
            <person name="Nusbaum C."/>
            <person name="Birren B."/>
        </authorList>
    </citation>
    <scope>NUCLEOTIDE SEQUENCE [LARGE SCALE GENOMIC DNA]</scope>
    <source>
        <strain evidence="2 3">CM5</strain>
    </source>
</reference>
<feature type="transmembrane region" description="Helical" evidence="1">
    <location>
        <begin position="177"/>
        <end position="196"/>
    </location>
</feature>
<feature type="transmembrane region" description="Helical" evidence="1">
    <location>
        <begin position="231"/>
        <end position="248"/>
    </location>
</feature>
<comment type="caution">
    <text evidence="2">The sequence shown here is derived from an EMBL/GenBank/DDBJ whole genome shotgun (WGS) entry which is preliminary data.</text>
</comment>
<feature type="transmembrane region" description="Helical" evidence="1">
    <location>
        <begin position="410"/>
        <end position="431"/>
    </location>
</feature>
<accession>G9XAK1</accession>
<feature type="transmembrane region" description="Helical" evidence="1">
    <location>
        <begin position="96"/>
        <end position="127"/>
    </location>
</feature>
<protein>
    <recommendedName>
        <fullName evidence="4">Citrate transporter</fullName>
    </recommendedName>
</protein>
<sequence length="436" mass="46533">MDMLVLVLAIVLFTVLAFKGISALIMGPLVSIIVAVLAGLPVYQTMLGPFMESSSAYVKSFFFVFFLGALFGAIYESTGAAKSVALGIVKMSKGKFTASIITIITGLLTFGGISGFVVFFVIYPIALHLFQENNISRRILPGAISAGCWTFSMIAPASPSIQNVISSRVLGTPMSAALIPGIVATIFELVAIIIWLEYRTAYTKKKGQFFNDPTLTPLPESEDVDMSTDKLPNFILSLLPILVIVLTFNIWPDIFQVETSVLLGTILALVLFGKYLPGTGLERIINPLNKGGLNGVNAIMNTALVVGFGGVVKETSGFKSLVENVLSLNMPPLIFVAIAVAICAGAVGSASGGLTIAFQALSDTFKVMHVNLEYVHRIGVIAAGTLDTLPHQGAQITLLNLCHLTHKEGYLDIFITQILIPILALFVIIPICSMGL</sequence>
<dbReference type="GO" id="GO:0015128">
    <property type="term" value="F:gluconate transmembrane transporter activity"/>
    <property type="evidence" value="ECO:0007669"/>
    <property type="project" value="InterPro"/>
</dbReference>
<organism evidence="2 3">
    <name type="scientific">Peptoanaerobacter stomatis</name>
    <dbReference type="NCBI Taxonomy" id="796937"/>
    <lineage>
        <taxon>Bacteria</taxon>
        <taxon>Bacillati</taxon>
        <taxon>Bacillota</taxon>
        <taxon>Clostridia</taxon>
        <taxon>Peptostreptococcales</taxon>
        <taxon>Filifactoraceae</taxon>
        <taxon>Peptoanaerobacter</taxon>
    </lineage>
</organism>
<dbReference type="RefSeq" id="WP_009529077.1">
    <property type="nucleotide sequence ID" value="NZ_JH414602.1"/>
</dbReference>
<feature type="transmembrane region" description="Helical" evidence="1">
    <location>
        <begin position="139"/>
        <end position="157"/>
    </location>
</feature>
<keyword evidence="1" id="KW-0812">Transmembrane</keyword>
<dbReference type="PANTHER" id="PTHR30354">
    <property type="entry name" value="GNT FAMILY GLUCONATE TRANSPORTER"/>
    <property type="match status" value="1"/>
</dbReference>
<keyword evidence="1" id="KW-1133">Transmembrane helix</keyword>
<name>G9XAK1_9FIRM</name>
<feature type="transmembrane region" description="Helical" evidence="1">
    <location>
        <begin position="293"/>
        <end position="312"/>
    </location>
</feature>
<evidence type="ECO:0000313" key="3">
    <source>
        <dbReference type="Proteomes" id="UP000003379"/>
    </source>
</evidence>
<dbReference type="AlphaFoldDB" id="G9XAK1"/>
<keyword evidence="1" id="KW-0472">Membrane</keyword>
<evidence type="ECO:0000256" key="1">
    <source>
        <dbReference type="SAM" id="Phobius"/>
    </source>
</evidence>